<dbReference type="Gene3D" id="1.10.10.60">
    <property type="entry name" value="Homeodomain-like"/>
    <property type="match status" value="1"/>
</dbReference>
<dbReference type="PROSITE" id="PS00688">
    <property type="entry name" value="SIGMA54_INTERACT_3"/>
    <property type="match status" value="1"/>
</dbReference>
<evidence type="ECO:0000313" key="10">
    <source>
        <dbReference type="Proteomes" id="UP000245802"/>
    </source>
</evidence>
<keyword evidence="4" id="KW-0238">DNA-binding</keyword>
<dbReference type="GO" id="GO:0043565">
    <property type="term" value="F:sequence-specific DNA binding"/>
    <property type="evidence" value="ECO:0007669"/>
    <property type="project" value="InterPro"/>
</dbReference>
<gene>
    <name evidence="9" type="ORF">C1280_23635</name>
</gene>
<evidence type="ECO:0000256" key="3">
    <source>
        <dbReference type="ARBA" id="ARBA00023015"/>
    </source>
</evidence>
<reference evidence="9 10" key="1">
    <citation type="submission" date="2018-01" db="EMBL/GenBank/DDBJ databases">
        <title>G. obscuriglobus.</title>
        <authorList>
            <person name="Franke J."/>
            <person name="Blomberg W."/>
            <person name="Selmecki A."/>
        </authorList>
    </citation>
    <scope>NUCLEOTIDE SEQUENCE [LARGE SCALE GENOMIC DNA]</scope>
    <source>
        <strain evidence="9 10">DSM 5831</strain>
    </source>
</reference>
<dbReference type="SMART" id="SM00382">
    <property type="entry name" value="AAA"/>
    <property type="match status" value="1"/>
</dbReference>
<dbReference type="SUPFAM" id="SSF46689">
    <property type="entry name" value="Homeodomain-like"/>
    <property type="match status" value="1"/>
</dbReference>
<dbReference type="PANTHER" id="PTHR32071">
    <property type="entry name" value="TRANSCRIPTIONAL REGULATORY PROTEIN"/>
    <property type="match status" value="1"/>
</dbReference>
<dbReference type="InterPro" id="IPR025662">
    <property type="entry name" value="Sigma_54_int_dom_ATP-bd_1"/>
</dbReference>
<sequence length="562" mass="60973">MTPQPPSPPPAAGSGSGPDSPGARLVRAPVAERPAVLLAVAQAVAAHTDLAALLRDLSQALGPHLPRGYLSFALLEPHSHAGKLQFLEPVGGGPAPKSADTPTELPAGESPTAHVWDTQEPLWLDVTADGRFPVLRTAFAKQGVRCACFVPLTTPRRKLGAMAFTSYLPVSPAPDDINFTLQVGRLVALAVEGALTRQELERANARLAAEKLYLEEEIRADRRMHEVVGDSRTLQEVLKQVEVVAPTDSAVLVTGETGTGKELVARAVHRLSARSERTFVKLNCAAIPTGLLESELFGHEKGAFTGAVERRLGRFELADGGTLFLDEVGDIPQELQPKLLRVLQEQEFERLGSAKTVKVNVRLVAATHRNLAKLVAEGKFRSDLYYRLHVFPVHLPALRDRREDIPSLVRHFVALFAQRFGKRIETIPAEAMAALERYAWPGNVRELQHLIERAVILTTGSELRVPLGELTPTTAEPPSHPRPAVALTIPPTSPAEPPPQFNALRESERDLIRRALDRCGWVIGGPNGAAAQLGLKRTTLLSRMKKLGLTRDGGNVEISTPE</sequence>
<dbReference type="InterPro" id="IPR029016">
    <property type="entry name" value="GAF-like_dom_sf"/>
</dbReference>
<organism evidence="9 10">
    <name type="scientific">Gemmata obscuriglobus</name>
    <dbReference type="NCBI Taxonomy" id="114"/>
    <lineage>
        <taxon>Bacteria</taxon>
        <taxon>Pseudomonadati</taxon>
        <taxon>Planctomycetota</taxon>
        <taxon>Planctomycetia</taxon>
        <taxon>Gemmatales</taxon>
        <taxon>Gemmataceae</taxon>
        <taxon>Gemmata</taxon>
    </lineage>
</organism>
<dbReference type="InterPro" id="IPR027417">
    <property type="entry name" value="P-loop_NTPase"/>
</dbReference>
<evidence type="ECO:0000256" key="2">
    <source>
        <dbReference type="ARBA" id="ARBA00022840"/>
    </source>
</evidence>
<dbReference type="PROSITE" id="PS50045">
    <property type="entry name" value="SIGMA54_INTERACT_4"/>
    <property type="match status" value="1"/>
</dbReference>
<dbReference type="RefSeq" id="WP_081471970.1">
    <property type="nucleotide sequence ID" value="NZ_CP025958.1"/>
</dbReference>
<dbReference type="FunFam" id="3.40.50.300:FF:000006">
    <property type="entry name" value="DNA-binding transcriptional regulator NtrC"/>
    <property type="match status" value="1"/>
</dbReference>
<keyword evidence="10" id="KW-1185">Reference proteome</keyword>
<protein>
    <submittedName>
        <fullName evidence="9">Fis family transcriptional regulator</fullName>
    </submittedName>
</protein>
<dbReference type="Pfam" id="PF00158">
    <property type="entry name" value="Sigma54_activat"/>
    <property type="match status" value="1"/>
</dbReference>
<dbReference type="PANTHER" id="PTHR32071:SF123">
    <property type="entry name" value="DNA-BINDING TRANSCRIPTIONAL ACTIVATOR HYFR-RELATED"/>
    <property type="match status" value="1"/>
</dbReference>
<keyword evidence="5" id="KW-0010">Activator</keyword>
<dbReference type="InterPro" id="IPR009057">
    <property type="entry name" value="Homeodomain-like_sf"/>
</dbReference>
<dbReference type="Proteomes" id="UP000245802">
    <property type="component" value="Chromosome"/>
</dbReference>
<keyword evidence="3" id="KW-0805">Transcription regulation</keyword>
<evidence type="ECO:0000256" key="6">
    <source>
        <dbReference type="ARBA" id="ARBA00023163"/>
    </source>
</evidence>
<dbReference type="InterPro" id="IPR003593">
    <property type="entry name" value="AAA+_ATPase"/>
</dbReference>
<dbReference type="Gene3D" id="3.40.50.300">
    <property type="entry name" value="P-loop containing nucleotide triphosphate hydrolases"/>
    <property type="match status" value="1"/>
</dbReference>
<dbReference type="Pfam" id="PF25601">
    <property type="entry name" value="AAA_lid_14"/>
    <property type="match status" value="1"/>
</dbReference>
<dbReference type="InterPro" id="IPR002197">
    <property type="entry name" value="HTH_Fis"/>
</dbReference>
<feature type="compositionally biased region" description="Pro residues" evidence="7">
    <location>
        <begin position="1"/>
        <end position="11"/>
    </location>
</feature>
<dbReference type="SUPFAM" id="SSF55781">
    <property type="entry name" value="GAF domain-like"/>
    <property type="match status" value="1"/>
</dbReference>
<dbReference type="InterPro" id="IPR002078">
    <property type="entry name" value="Sigma_54_int"/>
</dbReference>
<dbReference type="FunFam" id="1.10.8.60:FF:000014">
    <property type="entry name" value="DNA-binding transcriptional regulator NtrC"/>
    <property type="match status" value="1"/>
</dbReference>
<feature type="domain" description="Sigma-54 factor interaction" evidence="8">
    <location>
        <begin position="227"/>
        <end position="456"/>
    </location>
</feature>
<evidence type="ECO:0000256" key="5">
    <source>
        <dbReference type="ARBA" id="ARBA00023159"/>
    </source>
</evidence>
<keyword evidence="2" id="KW-0067">ATP-binding</keyword>
<dbReference type="Gene3D" id="1.10.8.60">
    <property type="match status" value="1"/>
</dbReference>
<dbReference type="PROSITE" id="PS00676">
    <property type="entry name" value="SIGMA54_INTERACT_2"/>
    <property type="match status" value="1"/>
</dbReference>
<evidence type="ECO:0000256" key="4">
    <source>
        <dbReference type="ARBA" id="ARBA00023125"/>
    </source>
</evidence>
<dbReference type="PROSITE" id="PS00675">
    <property type="entry name" value="SIGMA54_INTERACT_1"/>
    <property type="match status" value="1"/>
</dbReference>
<dbReference type="SUPFAM" id="SSF52540">
    <property type="entry name" value="P-loop containing nucleoside triphosphate hydrolases"/>
    <property type="match status" value="1"/>
</dbReference>
<dbReference type="KEGG" id="gog:C1280_23635"/>
<dbReference type="InterPro" id="IPR025943">
    <property type="entry name" value="Sigma_54_int_dom_ATP-bd_2"/>
</dbReference>
<dbReference type="AlphaFoldDB" id="A0A2Z3HDD7"/>
<evidence type="ECO:0000313" key="9">
    <source>
        <dbReference type="EMBL" id="AWM39694.1"/>
    </source>
</evidence>
<dbReference type="EMBL" id="CP025958">
    <property type="protein sequence ID" value="AWM39694.1"/>
    <property type="molecule type" value="Genomic_DNA"/>
</dbReference>
<name>A0A2Z3HDD7_9BACT</name>
<feature type="region of interest" description="Disordered" evidence="7">
    <location>
        <begin position="1"/>
        <end position="24"/>
    </location>
</feature>
<proteinExistence type="predicted"/>
<evidence type="ECO:0000256" key="1">
    <source>
        <dbReference type="ARBA" id="ARBA00022741"/>
    </source>
</evidence>
<dbReference type="GO" id="GO:0005524">
    <property type="term" value="F:ATP binding"/>
    <property type="evidence" value="ECO:0007669"/>
    <property type="project" value="UniProtKB-KW"/>
</dbReference>
<accession>A0A2Z3HDD7</accession>
<keyword evidence="6" id="KW-0804">Transcription</keyword>
<feature type="region of interest" description="Disordered" evidence="7">
    <location>
        <begin position="86"/>
        <end position="111"/>
    </location>
</feature>
<dbReference type="CDD" id="cd00009">
    <property type="entry name" value="AAA"/>
    <property type="match status" value="1"/>
</dbReference>
<evidence type="ECO:0000259" key="8">
    <source>
        <dbReference type="PROSITE" id="PS50045"/>
    </source>
</evidence>
<dbReference type="Pfam" id="PF02954">
    <property type="entry name" value="HTH_8"/>
    <property type="match status" value="1"/>
</dbReference>
<dbReference type="InterPro" id="IPR025944">
    <property type="entry name" value="Sigma_54_int_dom_CS"/>
</dbReference>
<dbReference type="Gene3D" id="3.30.450.40">
    <property type="match status" value="1"/>
</dbReference>
<dbReference type="OrthoDB" id="9807827at2"/>
<dbReference type="GO" id="GO:0006355">
    <property type="term" value="P:regulation of DNA-templated transcription"/>
    <property type="evidence" value="ECO:0007669"/>
    <property type="project" value="InterPro"/>
</dbReference>
<keyword evidence="1" id="KW-0547">Nucleotide-binding</keyword>
<evidence type="ECO:0000256" key="7">
    <source>
        <dbReference type="SAM" id="MobiDB-lite"/>
    </source>
</evidence>
<dbReference type="InterPro" id="IPR058031">
    <property type="entry name" value="AAA_lid_NorR"/>
</dbReference>